<dbReference type="InterPro" id="IPR035396">
    <property type="entry name" value="Bac_rhamnosid6H"/>
</dbReference>
<comment type="caution">
    <text evidence="2">The sequence shown here is derived from an EMBL/GenBank/DDBJ whole genome shotgun (WGS) entry which is preliminary data.</text>
</comment>
<gene>
    <name evidence="2" type="ORF">FJM65_12530</name>
</gene>
<dbReference type="GO" id="GO:0005975">
    <property type="term" value="P:carbohydrate metabolic process"/>
    <property type="evidence" value="ECO:0007669"/>
    <property type="project" value="InterPro"/>
</dbReference>
<keyword evidence="3" id="KW-1185">Reference proteome</keyword>
<dbReference type="Gene3D" id="2.60.120.260">
    <property type="entry name" value="Galactose-binding domain-like"/>
    <property type="match status" value="1"/>
</dbReference>
<accession>A0A501WDJ1</accession>
<dbReference type="PANTHER" id="PTHR34987:SF6">
    <property type="entry name" value="ALPHA-L-RHAMNOSIDASE SIX-HAIRPIN GLYCOSIDASE DOMAIN-CONTAINING PROTEIN"/>
    <property type="match status" value="1"/>
</dbReference>
<dbReference type="EMBL" id="VFRQ01000006">
    <property type="protein sequence ID" value="TPE43576.1"/>
    <property type="molecule type" value="Genomic_DNA"/>
</dbReference>
<evidence type="ECO:0000259" key="1">
    <source>
        <dbReference type="PROSITE" id="PS51175"/>
    </source>
</evidence>
<dbReference type="GO" id="GO:0030246">
    <property type="term" value="F:carbohydrate binding"/>
    <property type="evidence" value="ECO:0007669"/>
    <property type="project" value="InterPro"/>
</dbReference>
<protein>
    <submittedName>
        <fullName evidence="2">Carbohydrate-binding protein</fullName>
    </submittedName>
</protein>
<dbReference type="Gene3D" id="2.60.420.10">
    <property type="entry name" value="Maltose phosphorylase, domain 3"/>
    <property type="match status" value="1"/>
</dbReference>
<dbReference type="PROSITE" id="PS51257">
    <property type="entry name" value="PROKAR_LIPOPROTEIN"/>
    <property type="match status" value="1"/>
</dbReference>
<evidence type="ECO:0000313" key="2">
    <source>
        <dbReference type="EMBL" id="TPE43576.1"/>
    </source>
</evidence>
<dbReference type="InterPro" id="IPR012341">
    <property type="entry name" value="6hp_glycosidase-like_sf"/>
</dbReference>
<dbReference type="InterPro" id="IPR008979">
    <property type="entry name" value="Galactose-bd-like_sf"/>
</dbReference>
<reference evidence="2 3" key="1">
    <citation type="submission" date="2019-06" db="EMBL/GenBank/DDBJ databases">
        <title>A novel bacterium of genus Pontibacter, isolated from marine sediment.</title>
        <authorList>
            <person name="Huang H."/>
            <person name="Mo K."/>
            <person name="Hu Y."/>
        </authorList>
    </citation>
    <scope>NUCLEOTIDE SEQUENCE [LARGE SCALE GENOMIC DNA]</scope>
    <source>
        <strain evidence="2 3">HB172049</strain>
    </source>
</reference>
<dbReference type="Pfam" id="PF17389">
    <property type="entry name" value="Bac_rhamnosid6H"/>
    <property type="match status" value="1"/>
</dbReference>
<dbReference type="AlphaFoldDB" id="A0A501WDJ1"/>
<dbReference type="SUPFAM" id="SSF49785">
    <property type="entry name" value="Galactose-binding domain-like"/>
    <property type="match status" value="1"/>
</dbReference>
<dbReference type="InterPro" id="IPR005084">
    <property type="entry name" value="CBM6"/>
</dbReference>
<dbReference type="Proteomes" id="UP000316727">
    <property type="component" value="Unassembled WGS sequence"/>
</dbReference>
<proteinExistence type="predicted"/>
<dbReference type="InterPro" id="IPR008928">
    <property type="entry name" value="6-hairpin_glycosidase_sf"/>
</dbReference>
<organism evidence="2 3">
    <name type="scientific">Pontibacter mangrovi</name>
    <dbReference type="NCBI Taxonomy" id="2589816"/>
    <lineage>
        <taxon>Bacteria</taxon>
        <taxon>Pseudomonadati</taxon>
        <taxon>Bacteroidota</taxon>
        <taxon>Cytophagia</taxon>
        <taxon>Cytophagales</taxon>
        <taxon>Hymenobacteraceae</taxon>
        <taxon>Pontibacter</taxon>
    </lineage>
</organism>
<sequence length="900" mass="100026">MTNHTFKSSILFSLLMLGACQSQKPGSASTNGSAIWQSETYAVYPDSVVQGEYVARVVSPTELTSNYKSQANAFKSPGITFKFAINGRDNEMKSGSDHFFNCLSGNCQTPLIPFGEQYVDKTQVPNNTYLEPNSKMTVRLDMRPVLEAFEKQGFYTTKTGDKIYKEDFRGVYIAGGTAPLSWDFDNMHRNEGAKMQDTDGDGIYEITLTLNAPADDKSTATHWEMSKDVSAFPQYSSDYAVTDALYNLALEEMINAVEPDSTFRTGKEWAGVWTRDISYSIILSMAQLQPQVSKYSLMRKVQNGKIIQDTGTGGAYPVSTDRMIWATAAWEVYKATGDKTWLRDTYEIITNSIEDDLLNAFNPQTGLVSGESSFLDWREQTYPRWMQPADIYESENLGTNAVHFQANRVAAMMAEELGKQEAAEKYKKTAERIKEGINQQLWQEERGYYGQYLYGRNYKVLSPKAEALGEALTVLFGVADAERSKTIVASTPVTDYGTPNIFPQIPGIPPYHNNGIWPFVQSYWSLAAAKAGNEKALTESISAIYRPAALFLTNKENFVASTGDYAGTQINSSNMLWSLAGNLSMVYKVFFGMNFEANQLVLKPFVPKAFAGNRKLTNYKYRNAVLNLEMSGYGNEIKSIMMDGKPLENATIPASITGEHSIKIELANNEAGGEVNHVAMYTSPETPKVSYTSGKLSWPAVEGAVAYQVMRNGKELEKTESTSLNVDANSYAEYMVLAVDGNGVTSFGSEPVVVVPDKYKLVYEVEKSAPKASYAYRDYSGTGFVELSKQHNKQVQVKVEVPEDGVYAIDFRYANGNGPINTENKAAIRTLQKDGNFVGTIVLPQRGVDEWSNWGFTNSVEVPLEKGSHTISLSFEPNNENMNVEVNQAMVDYMRVIKIK</sequence>
<feature type="domain" description="CBM6" evidence="1">
    <location>
        <begin position="761"/>
        <end position="897"/>
    </location>
</feature>
<dbReference type="PANTHER" id="PTHR34987">
    <property type="entry name" value="C, PUTATIVE (AFU_ORTHOLOGUE AFUA_3G02880)-RELATED"/>
    <property type="match status" value="1"/>
</dbReference>
<dbReference type="Gene3D" id="1.50.10.10">
    <property type="match status" value="1"/>
</dbReference>
<dbReference type="RefSeq" id="WP_140621880.1">
    <property type="nucleotide sequence ID" value="NZ_VFRQ01000006.1"/>
</dbReference>
<dbReference type="SUPFAM" id="SSF48208">
    <property type="entry name" value="Six-hairpin glycosidases"/>
    <property type="match status" value="1"/>
</dbReference>
<dbReference type="PROSITE" id="PS51175">
    <property type="entry name" value="CBM6"/>
    <property type="match status" value="1"/>
</dbReference>
<evidence type="ECO:0000313" key="3">
    <source>
        <dbReference type="Proteomes" id="UP000316727"/>
    </source>
</evidence>
<name>A0A501WDJ1_9BACT</name>
<dbReference type="OrthoDB" id="49490at2"/>